<dbReference type="Proteomes" id="UP001218246">
    <property type="component" value="Unassembled WGS sequence"/>
</dbReference>
<proteinExistence type="predicted"/>
<gene>
    <name evidence="2" type="ORF">P6P90_00035</name>
</gene>
<dbReference type="SUPFAM" id="SSF56281">
    <property type="entry name" value="Metallo-hydrolase/oxidoreductase"/>
    <property type="match status" value="1"/>
</dbReference>
<evidence type="ECO:0000259" key="1">
    <source>
        <dbReference type="SMART" id="SM00849"/>
    </source>
</evidence>
<dbReference type="Pfam" id="PF00753">
    <property type="entry name" value="Lactamase_B"/>
    <property type="match status" value="1"/>
</dbReference>
<comment type="caution">
    <text evidence="2">The sequence shown here is derived from an EMBL/GenBank/DDBJ whole genome shotgun (WGS) entry which is preliminary data.</text>
</comment>
<dbReference type="Gene3D" id="3.60.15.10">
    <property type="entry name" value="Ribonuclease Z/Hydroxyacylglutathione hydrolase-like"/>
    <property type="match status" value="1"/>
</dbReference>
<protein>
    <submittedName>
        <fullName evidence="2">ComEC/Rec2 family competence protein</fullName>
    </submittedName>
</protein>
<dbReference type="InterPro" id="IPR035681">
    <property type="entry name" value="ComA-like_MBL"/>
</dbReference>
<keyword evidence="3" id="KW-1185">Reference proteome</keyword>
<evidence type="ECO:0000313" key="3">
    <source>
        <dbReference type="Proteomes" id="UP001218246"/>
    </source>
</evidence>
<evidence type="ECO:0000313" key="2">
    <source>
        <dbReference type="EMBL" id="MDG5752387.1"/>
    </source>
</evidence>
<dbReference type="CDD" id="cd07731">
    <property type="entry name" value="ComA-like_MBL-fold"/>
    <property type="match status" value="1"/>
</dbReference>
<name>A0ABT6GZV3_9BACI</name>
<dbReference type="SMART" id="SM00849">
    <property type="entry name" value="Lactamase_B"/>
    <property type="match status" value="1"/>
</dbReference>
<dbReference type="InterPro" id="IPR001279">
    <property type="entry name" value="Metallo-B-lactamas"/>
</dbReference>
<dbReference type="InterPro" id="IPR052159">
    <property type="entry name" value="Competence_DNA_uptake"/>
</dbReference>
<dbReference type="EMBL" id="JARULN010000001">
    <property type="protein sequence ID" value="MDG5752387.1"/>
    <property type="molecule type" value="Genomic_DNA"/>
</dbReference>
<dbReference type="PANTHER" id="PTHR30619">
    <property type="entry name" value="DNA INTERNALIZATION/COMPETENCE PROTEIN COMEC/REC2"/>
    <property type="match status" value="1"/>
</dbReference>
<sequence>MPVMRVARESQRTPLTVTFLKVGQGDSTLLSLPNGKHILIDGGPHEAGEAVIHKLIEKRIKKLDLVISTHPDMDHIGGLIQVIQQVPVTMILDSGKHYYSLTYRMYIRSVKERKIPFIAAKEGQFLPLDPNISIRVLNDGKKKDANNESSIVLQVRYNKADFLLMGDADVATEKRIIDRYSVHADVLKIGHHGSYTSSSARLLTSANPQFVVLSYGKGNPYGHPHQSVMKRLRKYGMQVYSTASGDIEFQTDGSNIVINRKTPLPLLK</sequence>
<dbReference type="PANTHER" id="PTHR30619:SF7">
    <property type="entry name" value="BETA-LACTAMASE DOMAIN PROTEIN"/>
    <property type="match status" value="1"/>
</dbReference>
<feature type="domain" description="Metallo-beta-lactamase" evidence="1">
    <location>
        <begin position="24"/>
        <end position="217"/>
    </location>
</feature>
<organism evidence="2 3">
    <name type="scientific">Ectobacillus antri</name>
    <dbReference type="NCBI Taxonomy" id="2486280"/>
    <lineage>
        <taxon>Bacteria</taxon>
        <taxon>Bacillati</taxon>
        <taxon>Bacillota</taxon>
        <taxon>Bacilli</taxon>
        <taxon>Bacillales</taxon>
        <taxon>Bacillaceae</taxon>
        <taxon>Ectobacillus</taxon>
    </lineage>
</organism>
<dbReference type="InterPro" id="IPR036866">
    <property type="entry name" value="RibonucZ/Hydroxyglut_hydro"/>
</dbReference>
<accession>A0ABT6GZV3</accession>
<reference evidence="2 3" key="1">
    <citation type="submission" date="2023-04" db="EMBL/GenBank/DDBJ databases">
        <title>Ectobacillus antri isolated from activated sludge.</title>
        <authorList>
            <person name="Yan P."/>
            <person name="Liu X."/>
        </authorList>
    </citation>
    <scope>NUCLEOTIDE SEQUENCE [LARGE SCALE GENOMIC DNA]</scope>
    <source>
        <strain evidence="2 3">C18H</strain>
    </source>
</reference>